<dbReference type="Gene3D" id="3.40.50.300">
    <property type="entry name" value="P-loop containing nucleotide triphosphate hydrolases"/>
    <property type="match status" value="1"/>
</dbReference>
<evidence type="ECO:0000313" key="2">
    <source>
        <dbReference type="EMBL" id="RHW16256.1"/>
    </source>
</evidence>
<dbReference type="OrthoDB" id="7390113at2"/>
<feature type="domain" description="Hda lid" evidence="1">
    <location>
        <begin position="141"/>
        <end position="193"/>
    </location>
</feature>
<evidence type="ECO:0000313" key="3">
    <source>
        <dbReference type="Proteomes" id="UP000266693"/>
    </source>
</evidence>
<sequence length="209" mass="22686">MSQIALPLDWPADATADEFLIDDSNRAAVRHLEHWGAWPVMASVLAGPRKSGRSLLGRIFRGQTGGQVIDDADRADEEAMFHAWNAAQATRRPLLLIAETPPGTWGVRLPDLRSRLAATPVVAIEPPSQALVEALAAHLLARRGLDARGDLTRWIAHRIERSHIAVMRAVDALDEAALSRHRRLTIPLARAALVEAGLVGEAPPEVETA</sequence>
<gene>
    <name evidence="2" type="ORF">D1610_16735</name>
</gene>
<accession>A0A396RL35</accession>
<dbReference type="Gene3D" id="1.10.8.60">
    <property type="match status" value="1"/>
</dbReference>
<reference evidence="2 3" key="1">
    <citation type="submission" date="2018-08" db="EMBL/GenBank/DDBJ databases">
        <title>The multiple taxonomic identification of Sphingomonas gilva.</title>
        <authorList>
            <person name="Zhu D."/>
            <person name="Zheng S."/>
        </authorList>
    </citation>
    <scope>NUCLEOTIDE SEQUENCE [LARGE SCALE GENOMIC DNA]</scope>
    <source>
        <strain evidence="2 3">ZDH117</strain>
    </source>
</reference>
<dbReference type="InterPro" id="IPR055199">
    <property type="entry name" value="Hda_lid"/>
</dbReference>
<keyword evidence="3" id="KW-1185">Reference proteome</keyword>
<dbReference type="Pfam" id="PF22688">
    <property type="entry name" value="Hda_lid"/>
    <property type="match status" value="1"/>
</dbReference>
<protein>
    <submittedName>
        <fullName evidence="2">Chromosomal replication initiator DnaA</fullName>
    </submittedName>
</protein>
<dbReference type="RefSeq" id="WP_118865342.1">
    <property type="nucleotide sequence ID" value="NZ_QWLV01000013.1"/>
</dbReference>
<dbReference type="EMBL" id="QWLV01000013">
    <property type="protein sequence ID" value="RHW16256.1"/>
    <property type="molecule type" value="Genomic_DNA"/>
</dbReference>
<evidence type="ECO:0000259" key="1">
    <source>
        <dbReference type="Pfam" id="PF22688"/>
    </source>
</evidence>
<comment type="caution">
    <text evidence="2">The sequence shown here is derived from an EMBL/GenBank/DDBJ whole genome shotgun (WGS) entry which is preliminary data.</text>
</comment>
<organism evidence="2 3">
    <name type="scientific">Sphingomonas gilva</name>
    <dbReference type="NCBI Taxonomy" id="2305907"/>
    <lineage>
        <taxon>Bacteria</taxon>
        <taxon>Pseudomonadati</taxon>
        <taxon>Pseudomonadota</taxon>
        <taxon>Alphaproteobacteria</taxon>
        <taxon>Sphingomonadales</taxon>
        <taxon>Sphingomonadaceae</taxon>
        <taxon>Sphingomonas</taxon>
    </lineage>
</organism>
<dbReference type="InterPro" id="IPR027417">
    <property type="entry name" value="P-loop_NTPase"/>
</dbReference>
<dbReference type="AlphaFoldDB" id="A0A396RL35"/>
<proteinExistence type="predicted"/>
<dbReference type="Proteomes" id="UP000266693">
    <property type="component" value="Unassembled WGS sequence"/>
</dbReference>
<name>A0A396RL35_9SPHN</name>
<dbReference type="SUPFAM" id="SSF52540">
    <property type="entry name" value="P-loop containing nucleoside triphosphate hydrolases"/>
    <property type="match status" value="1"/>
</dbReference>